<evidence type="ECO:0000256" key="1">
    <source>
        <dbReference type="ARBA" id="ARBA00004477"/>
    </source>
</evidence>
<dbReference type="AlphaFoldDB" id="A0A8B9T0P2"/>
<dbReference type="GO" id="GO:0006487">
    <property type="term" value="P:protein N-linked glycosylation"/>
    <property type="evidence" value="ECO:0007669"/>
    <property type="project" value="TreeGrafter"/>
</dbReference>
<feature type="region of interest" description="Disordered" evidence="10">
    <location>
        <begin position="119"/>
        <end position="161"/>
    </location>
</feature>
<evidence type="ECO:0000256" key="9">
    <source>
        <dbReference type="RuleBase" id="RU361136"/>
    </source>
</evidence>
<dbReference type="PANTHER" id="PTHR10705">
    <property type="entry name" value="DOLICHYL-DIPHOSPHOOLIGOSACCHARIDE--PROTEIN GLYCOSYLTRANSFERASE SUBUNIT DAD1"/>
    <property type="match status" value="1"/>
</dbReference>
<evidence type="ECO:0000256" key="7">
    <source>
        <dbReference type="ARBA" id="ARBA00022989"/>
    </source>
</evidence>
<evidence type="ECO:0000256" key="3">
    <source>
        <dbReference type="ARBA" id="ARBA00009386"/>
    </source>
</evidence>
<reference evidence="11" key="2">
    <citation type="submission" date="2025-08" db="UniProtKB">
        <authorList>
            <consortium name="Ensembl"/>
        </authorList>
    </citation>
    <scope>IDENTIFICATION</scope>
</reference>
<feature type="transmembrane region" description="Helical" evidence="9">
    <location>
        <begin position="37"/>
        <end position="59"/>
    </location>
</feature>
<dbReference type="Proteomes" id="UP000694400">
    <property type="component" value="Chromosome 3"/>
</dbReference>
<dbReference type="Ensembl" id="ENSAPLT00020015309.1">
    <property type="protein sequence ID" value="ENSAPLP00020014206.1"/>
    <property type="gene ID" value="ENSAPLG00020010353.1"/>
</dbReference>
<comment type="function">
    <text evidence="9">Subunit of the oligosaccharyl transferase (OST) complex that catalyzes the initial transfer of a defined glycan (Glc(3)Man(9)GlcNAc(2) in eukaryotes) from the lipid carrier dolichol-pyrophosphate to an asparagine residue within an Asn-X-Ser/Thr consensus motif in nascent polypeptide chains, the first step in protein N-glycosylation. N-glycosylation occurs cotranslationally and the complex associates with the Sec61 complex at the channel-forming translocon complex that mediates protein translocation across the endoplasmic reticulum (ER). All subunits are required for a maximal enzyme activity.</text>
</comment>
<dbReference type="Pfam" id="PF02109">
    <property type="entry name" value="DAD"/>
    <property type="match status" value="1"/>
</dbReference>
<evidence type="ECO:0000256" key="4">
    <source>
        <dbReference type="ARBA" id="ARBA00018947"/>
    </source>
</evidence>
<comment type="similarity">
    <text evidence="3 9">Belongs to the DAD/OST2 family.</text>
</comment>
<evidence type="ECO:0000256" key="10">
    <source>
        <dbReference type="SAM" id="MobiDB-lite"/>
    </source>
</evidence>
<comment type="caution">
    <text evidence="9">Lacks conserved residue(s) required for the propagation of feature annotation.</text>
</comment>
<feature type="compositionally biased region" description="Polar residues" evidence="10">
    <location>
        <begin position="133"/>
        <end position="147"/>
    </location>
</feature>
<evidence type="ECO:0000313" key="11">
    <source>
        <dbReference type="Ensembl" id="ENSAPLP00020014206.1"/>
    </source>
</evidence>
<dbReference type="InterPro" id="IPR003038">
    <property type="entry name" value="DAD/Ost2"/>
</dbReference>
<dbReference type="PANTHER" id="PTHR10705:SF0">
    <property type="entry name" value="DOLICHYL-DIPHOSPHOOLIGOSACCHARIDE--PROTEIN GLYCOSYLTRANSFERASE SUBUNIT DAD1"/>
    <property type="match status" value="1"/>
</dbReference>
<evidence type="ECO:0000256" key="6">
    <source>
        <dbReference type="ARBA" id="ARBA00022824"/>
    </source>
</evidence>
<accession>A0A8B9T0P2</accession>
<evidence type="ECO:0000256" key="5">
    <source>
        <dbReference type="ARBA" id="ARBA00022692"/>
    </source>
</evidence>
<proteinExistence type="inferred from homology"/>
<keyword evidence="5 9" id="KW-0812">Transmembrane</keyword>
<feature type="compositionally biased region" description="Basic and acidic residues" evidence="10">
    <location>
        <begin position="152"/>
        <end position="161"/>
    </location>
</feature>
<evidence type="ECO:0000256" key="2">
    <source>
        <dbReference type="ARBA" id="ARBA00004922"/>
    </source>
</evidence>
<reference evidence="11" key="3">
    <citation type="submission" date="2025-09" db="UniProtKB">
        <authorList>
            <consortium name="Ensembl"/>
        </authorList>
    </citation>
    <scope>IDENTIFICATION</scope>
</reference>
<organism evidence="11 12">
    <name type="scientific">Anas platyrhynchos</name>
    <name type="common">Mallard</name>
    <name type="synonym">Anas boschas</name>
    <dbReference type="NCBI Taxonomy" id="8839"/>
    <lineage>
        <taxon>Eukaryota</taxon>
        <taxon>Metazoa</taxon>
        <taxon>Chordata</taxon>
        <taxon>Craniata</taxon>
        <taxon>Vertebrata</taxon>
        <taxon>Euteleostomi</taxon>
        <taxon>Archelosauria</taxon>
        <taxon>Archosauria</taxon>
        <taxon>Dinosauria</taxon>
        <taxon>Saurischia</taxon>
        <taxon>Theropoda</taxon>
        <taxon>Coelurosauria</taxon>
        <taxon>Aves</taxon>
        <taxon>Neognathae</taxon>
        <taxon>Galloanserae</taxon>
        <taxon>Anseriformes</taxon>
        <taxon>Anatidae</taxon>
        <taxon>Anatinae</taxon>
        <taxon>Anas</taxon>
    </lineage>
</organism>
<sequence>MSGTAGSGSAGSVGLVGLVVWRFLAEYGSSMPSCLKVLDAYVLLTGALQFGYCLGISTFPFNPFLSSFISTIGSFTLSSQCGPCAVSPGSQGIPLTVMFAWLLQTAYLHLKFRDSGSGQAPLKVPNPARELAQKTQHSGKQHWQSTTHPHRSTRDFPGEVT</sequence>
<comment type="subunit">
    <text evidence="9">Component of the oligosaccharyltransferase (OST) complex.</text>
</comment>
<keyword evidence="7 9" id="KW-1133">Transmembrane helix</keyword>
<name>A0A8B9T0P2_ANAPL</name>
<evidence type="ECO:0000313" key="12">
    <source>
        <dbReference type="Proteomes" id="UP000694400"/>
    </source>
</evidence>
<keyword evidence="6 9" id="KW-0256">Endoplasmic reticulum</keyword>
<protein>
    <recommendedName>
        <fullName evidence="4 9">Dolichyl-diphosphooligosaccharide--protein glycosyltransferase subunit DAD1</fullName>
        <shortName evidence="9">Oligosaccharyl transferase subunit DAD1</shortName>
    </recommendedName>
</protein>
<dbReference type="GO" id="GO:0008250">
    <property type="term" value="C:oligosaccharyltransferase complex"/>
    <property type="evidence" value="ECO:0007669"/>
    <property type="project" value="InterPro"/>
</dbReference>
<dbReference type="UniPathway" id="UPA00378"/>
<reference evidence="11" key="1">
    <citation type="submission" date="2019-08" db="EMBL/GenBank/DDBJ databases">
        <title>Three high-quality genomes provides insights into domestication of ducks.</title>
        <authorList>
            <person name="Hou Z.C."/>
            <person name="Zhu F."/>
            <person name="Yin Z.T."/>
            <person name="Zhang F."/>
        </authorList>
    </citation>
    <scope>NUCLEOTIDE SEQUENCE [LARGE SCALE GENOMIC DNA]</scope>
</reference>
<keyword evidence="8 9" id="KW-0472">Membrane</keyword>
<comment type="subcellular location">
    <subcellularLocation>
        <location evidence="1 9">Endoplasmic reticulum membrane</location>
        <topology evidence="1 9">Multi-pass membrane protein</topology>
    </subcellularLocation>
</comment>
<feature type="transmembrane region" description="Helical" evidence="9">
    <location>
        <begin position="6"/>
        <end position="25"/>
    </location>
</feature>
<comment type="pathway">
    <text evidence="2 9">Protein modification; protein glycosylation.</text>
</comment>
<evidence type="ECO:0000256" key="8">
    <source>
        <dbReference type="ARBA" id="ARBA00023136"/>
    </source>
</evidence>